<dbReference type="EMBL" id="MPDP01000299">
    <property type="protein sequence ID" value="KAK1451243.1"/>
    <property type="molecule type" value="Genomic_DNA"/>
</dbReference>
<keyword evidence="1" id="KW-1133">Transmembrane helix</keyword>
<evidence type="ECO:0000313" key="2">
    <source>
        <dbReference type="EMBL" id="KAK1451243.1"/>
    </source>
</evidence>
<comment type="caution">
    <text evidence="2">The sequence shown here is derived from an EMBL/GenBank/DDBJ whole genome shotgun (WGS) entry which is preliminary data.</text>
</comment>
<name>A0AAI9U7J0_9PEZI</name>
<proteinExistence type="predicted"/>
<keyword evidence="3" id="KW-1185">Reference proteome</keyword>
<sequence>MSLAQHVTQAEGFDYERPTEQIGSTGNGEAIFGTLNPSNTESSSDEPQWRRLSFAPIETVRAEKPIAAYKVSNTRRWVQVATSIVACWLAAGIVFGFAALKPVLIAEGVYSDLCDANDPGAVDNGDYIPCTEQDLRLNLFFIAASVTANVSSLLAGSVLDRYGRRVCWIARKAGSMAILMRFFPKALALWRKHLKTSKLAKYRLRSIFFASKTPSEAPLGR</sequence>
<organism evidence="2 3">
    <name type="scientific">Colletotrichum cuscutae</name>
    <dbReference type="NCBI Taxonomy" id="1209917"/>
    <lineage>
        <taxon>Eukaryota</taxon>
        <taxon>Fungi</taxon>
        <taxon>Dikarya</taxon>
        <taxon>Ascomycota</taxon>
        <taxon>Pezizomycotina</taxon>
        <taxon>Sordariomycetes</taxon>
        <taxon>Hypocreomycetidae</taxon>
        <taxon>Glomerellales</taxon>
        <taxon>Glomerellaceae</taxon>
        <taxon>Colletotrichum</taxon>
        <taxon>Colletotrichum acutatum species complex</taxon>
    </lineage>
</organism>
<protein>
    <submittedName>
        <fullName evidence="2">FMP42</fullName>
    </submittedName>
</protein>
<dbReference type="InterPro" id="IPR052599">
    <property type="entry name" value="SLC43A_AATransporter"/>
</dbReference>
<feature type="transmembrane region" description="Helical" evidence="1">
    <location>
        <begin position="80"/>
        <end position="100"/>
    </location>
</feature>
<dbReference type="PANTHER" id="PTHR20772:SF4">
    <property type="entry name" value="HYPOTHETICAL AMINO ACID TRANSPORTER (EUROFUNG)"/>
    <property type="match status" value="1"/>
</dbReference>
<dbReference type="InterPro" id="IPR036259">
    <property type="entry name" value="MFS_trans_sf"/>
</dbReference>
<dbReference type="Proteomes" id="UP001239213">
    <property type="component" value="Unassembled WGS sequence"/>
</dbReference>
<dbReference type="SUPFAM" id="SSF103473">
    <property type="entry name" value="MFS general substrate transporter"/>
    <property type="match status" value="1"/>
</dbReference>
<dbReference type="GO" id="GO:0000329">
    <property type="term" value="C:fungal-type vacuole membrane"/>
    <property type="evidence" value="ECO:0007669"/>
    <property type="project" value="TreeGrafter"/>
</dbReference>
<reference evidence="2" key="1">
    <citation type="submission" date="2016-11" db="EMBL/GenBank/DDBJ databases">
        <title>The genome sequence of Colletotrichum cuscutae.</title>
        <authorList>
            <person name="Baroncelli R."/>
        </authorList>
    </citation>
    <scope>NUCLEOTIDE SEQUENCE</scope>
    <source>
        <strain evidence="2">IMI 304802</strain>
    </source>
</reference>
<evidence type="ECO:0000313" key="3">
    <source>
        <dbReference type="Proteomes" id="UP001239213"/>
    </source>
</evidence>
<keyword evidence="1" id="KW-0812">Transmembrane</keyword>
<dbReference type="PANTHER" id="PTHR20772">
    <property type="entry name" value="PROTEIN FMP42"/>
    <property type="match status" value="1"/>
</dbReference>
<gene>
    <name evidence="2" type="ORF">CCUS01_11029</name>
</gene>
<keyword evidence="1" id="KW-0472">Membrane</keyword>
<evidence type="ECO:0000256" key="1">
    <source>
        <dbReference type="SAM" id="Phobius"/>
    </source>
</evidence>
<dbReference type="AlphaFoldDB" id="A0AAI9U7J0"/>
<feature type="transmembrane region" description="Helical" evidence="1">
    <location>
        <begin position="139"/>
        <end position="159"/>
    </location>
</feature>
<accession>A0AAI9U7J0</accession>